<dbReference type="Proteomes" id="UP001138460">
    <property type="component" value="Unassembled WGS sequence"/>
</dbReference>
<keyword evidence="7 13" id="KW-0067">ATP-binding</keyword>
<reference evidence="16 17" key="1">
    <citation type="journal article" date="2018" name="Syst. Appl. Microbiol.">
        <title>Pectobacterium zantedeschiae sp. nov. a new species of a soft rot pathogen isolated from Calla lily (Zantedeschia spp.).</title>
        <authorList>
            <person name="Waleron M."/>
            <person name="Misztak A."/>
            <person name="Waleron M."/>
            <person name="Franczuk M."/>
            <person name="Jonca J."/>
            <person name="Wielgomas B."/>
            <person name="Mikicinski A."/>
            <person name="Popovic T."/>
            <person name="Waleron K."/>
        </authorList>
    </citation>
    <scope>NUCLEOTIDE SEQUENCE [LARGE SCALE GENOMIC DNA]</scope>
    <source>
        <strain evidence="16 17">9M</strain>
    </source>
</reference>
<evidence type="ECO:0000259" key="14">
    <source>
        <dbReference type="PROSITE" id="PS51192"/>
    </source>
</evidence>
<dbReference type="FunFam" id="3.40.50.300:FF:000546">
    <property type="entry name" value="Transcription-repair-coupling factor"/>
    <property type="match status" value="1"/>
</dbReference>
<dbReference type="InterPro" id="IPR048635">
    <property type="entry name" value="MFD_D3"/>
</dbReference>
<keyword evidence="9 13" id="KW-0234">DNA repair</keyword>
<dbReference type="SMART" id="SM00982">
    <property type="entry name" value="TRCF"/>
    <property type="match status" value="1"/>
</dbReference>
<evidence type="ECO:0000256" key="1">
    <source>
        <dbReference type="ARBA" id="ARBA00004496"/>
    </source>
</evidence>
<keyword evidence="17" id="KW-1185">Reference proteome</keyword>
<dbReference type="GO" id="GO:0000716">
    <property type="term" value="P:transcription-coupled nucleotide-excision repair, DNA damage recognition"/>
    <property type="evidence" value="ECO:0007669"/>
    <property type="project" value="UniProtKB-UniRule"/>
</dbReference>
<dbReference type="OrthoDB" id="9804325at2"/>
<organism evidence="16 17">
    <name type="scientific">Pectobacterium zantedeschiae</name>
    <dbReference type="NCBI Taxonomy" id="2034769"/>
    <lineage>
        <taxon>Bacteria</taxon>
        <taxon>Pseudomonadati</taxon>
        <taxon>Pseudomonadota</taxon>
        <taxon>Gammaproteobacteria</taxon>
        <taxon>Enterobacterales</taxon>
        <taxon>Pectobacteriaceae</taxon>
        <taxon>Pectobacterium</taxon>
    </lineage>
</organism>
<dbReference type="GO" id="GO:0016787">
    <property type="term" value="F:hydrolase activity"/>
    <property type="evidence" value="ECO:0007669"/>
    <property type="project" value="UniProtKB-KW"/>
</dbReference>
<dbReference type="InterPro" id="IPR004576">
    <property type="entry name" value="Mfd"/>
</dbReference>
<evidence type="ECO:0000256" key="11">
    <source>
        <dbReference type="ARBA" id="ARBA00061399"/>
    </source>
</evidence>
<evidence type="ECO:0000256" key="5">
    <source>
        <dbReference type="ARBA" id="ARBA00022801"/>
    </source>
</evidence>
<evidence type="ECO:0000259" key="15">
    <source>
        <dbReference type="PROSITE" id="PS51194"/>
    </source>
</evidence>
<dbReference type="SUPFAM" id="SSF141259">
    <property type="entry name" value="CarD-like"/>
    <property type="match status" value="1"/>
</dbReference>
<evidence type="ECO:0000256" key="7">
    <source>
        <dbReference type="ARBA" id="ARBA00022840"/>
    </source>
</evidence>
<dbReference type="NCBIfam" id="TIGR00580">
    <property type="entry name" value="mfd"/>
    <property type="match status" value="1"/>
</dbReference>
<gene>
    <name evidence="13" type="primary">mfd</name>
    <name evidence="16" type="ORF">CLR69_02825</name>
</gene>
<accession>A0A9X8JM00</accession>
<evidence type="ECO:0000256" key="10">
    <source>
        <dbReference type="ARBA" id="ARBA00061104"/>
    </source>
</evidence>
<evidence type="ECO:0000256" key="9">
    <source>
        <dbReference type="ARBA" id="ARBA00023204"/>
    </source>
</evidence>
<evidence type="ECO:0000256" key="3">
    <source>
        <dbReference type="ARBA" id="ARBA00022741"/>
    </source>
</evidence>
<dbReference type="Pfam" id="PF00270">
    <property type="entry name" value="DEAD"/>
    <property type="match status" value="1"/>
</dbReference>
<evidence type="ECO:0000313" key="17">
    <source>
        <dbReference type="Proteomes" id="UP001138460"/>
    </source>
</evidence>
<keyword evidence="3 13" id="KW-0547">Nucleotide-binding</keyword>
<dbReference type="PANTHER" id="PTHR47964:SF1">
    <property type="entry name" value="ATP-DEPENDENT DNA HELICASE HOMOLOG RECG, CHLOROPLASTIC"/>
    <property type="match status" value="1"/>
</dbReference>
<keyword evidence="6" id="KW-0347">Helicase</keyword>
<evidence type="ECO:0000313" key="16">
    <source>
        <dbReference type="EMBL" id="RYC46171.1"/>
    </source>
</evidence>
<protein>
    <recommendedName>
        <fullName evidence="12 13">Transcription-repair-coupling factor</fullName>
        <shortName evidence="13">TRCF</shortName>
        <ecNumber evidence="13">3.6.4.-</ecNumber>
    </recommendedName>
</protein>
<dbReference type="CDD" id="cd18810">
    <property type="entry name" value="SF2_C_TRCF"/>
    <property type="match status" value="1"/>
</dbReference>
<dbReference type="InterPro" id="IPR037235">
    <property type="entry name" value="TRCF-like_C_D7"/>
</dbReference>
<comment type="similarity">
    <text evidence="10 13">In the N-terminal section; belongs to the UvrB family.</text>
</comment>
<dbReference type="SUPFAM" id="SSF143517">
    <property type="entry name" value="TRCF domain-like"/>
    <property type="match status" value="1"/>
</dbReference>
<dbReference type="SMART" id="SM00490">
    <property type="entry name" value="HELICc"/>
    <property type="match status" value="1"/>
</dbReference>
<dbReference type="Gene3D" id="3.30.2060.10">
    <property type="entry name" value="Penicillin-binding protein 1b domain"/>
    <property type="match status" value="1"/>
</dbReference>
<dbReference type="FunFam" id="3.40.50.300:FF:000300">
    <property type="entry name" value="Transcription-repair-coupling factor"/>
    <property type="match status" value="1"/>
</dbReference>
<dbReference type="GO" id="GO:0003684">
    <property type="term" value="F:damaged DNA binding"/>
    <property type="evidence" value="ECO:0007669"/>
    <property type="project" value="InterPro"/>
</dbReference>
<dbReference type="GO" id="GO:0003678">
    <property type="term" value="F:DNA helicase activity"/>
    <property type="evidence" value="ECO:0007669"/>
    <property type="project" value="TreeGrafter"/>
</dbReference>
<dbReference type="Gene3D" id="3.40.50.11140">
    <property type="match status" value="1"/>
</dbReference>
<dbReference type="GO" id="GO:0005737">
    <property type="term" value="C:cytoplasm"/>
    <property type="evidence" value="ECO:0007669"/>
    <property type="project" value="UniProtKB-SubCell"/>
</dbReference>
<comment type="similarity">
    <text evidence="11 13">In the C-terminal section; belongs to the helicase family. RecG subfamily.</text>
</comment>
<dbReference type="EC" id="3.6.4.-" evidence="13"/>
<evidence type="ECO:0000256" key="13">
    <source>
        <dbReference type="HAMAP-Rule" id="MF_00969"/>
    </source>
</evidence>
<feature type="domain" description="Helicase C-terminal" evidence="15">
    <location>
        <begin position="797"/>
        <end position="951"/>
    </location>
</feature>
<dbReference type="InterPro" id="IPR041471">
    <property type="entry name" value="UvrB_inter"/>
</dbReference>
<dbReference type="PANTHER" id="PTHR47964">
    <property type="entry name" value="ATP-DEPENDENT DNA HELICASE HOMOLOG RECG, CHLOROPLASTIC"/>
    <property type="match status" value="1"/>
</dbReference>
<dbReference type="HAMAP" id="MF_00969">
    <property type="entry name" value="TRCF"/>
    <property type="match status" value="1"/>
</dbReference>
<dbReference type="InterPro" id="IPR001650">
    <property type="entry name" value="Helicase_C-like"/>
</dbReference>
<dbReference type="InterPro" id="IPR047112">
    <property type="entry name" value="RecG/Mfd"/>
</dbReference>
<dbReference type="Pfam" id="PF02559">
    <property type="entry name" value="CarD_TRCF_RID"/>
    <property type="match status" value="1"/>
</dbReference>
<keyword evidence="8 13" id="KW-0238">DNA-binding</keyword>
<dbReference type="SUPFAM" id="SSF52540">
    <property type="entry name" value="P-loop containing nucleoside triphosphate hydrolases"/>
    <property type="match status" value="4"/>
</dbReference>
<feature type="domain" description="Helicase ATP-binding" evidence="14">
    <location>
        <begin position="615"/>
        <end position="776"/>
    </location>
</feature>
<dbReference type="Pfam" id="PF17757">
    <property type="entry name" value="UvrB_inter"/>
    <property type="match status" value="1"/>
</dbReference>
<evidence type="ECO:0000256" key="12">
    <source>
        <dbReference type="ARBA" id="ARBA00070128"/>
    </source>
</evidence>
<dbReference type="Pfam" id="PF00271">
    <property type="entry name" value="Helicase_C"/>
    <property type="match status" value="1"/>
</dbReference>
<evidence type="ECO:0000256" key="2">
    <source>
        <dbReference type="ARBA" id="ARBA00022490"/>
    </source>
</evidence>
<dbReference type="GO" id="GO:0006355">
    <property type="term" value="P:regulation of DNA-templated transcription"/>
    <property type="evidence" value="ECO:0007669"/>
    <property type="project" value="UniProtKB-UniRule"/>
</dbReference>
<dbReference type="InterPro" id="IPR011545">
    <property type="entry name" value="DEAD/DEAH_box_helicase_dom"/>
</dbReference>
<dbReference type="FunFam" id="2.40.10.170:FF:000007">
    <property type="entry name" value="Transcription-repair-coupling factor"/>
    <property type="match status" value="1"/>
</dbReference>
<dbReference type="InterPro" id="IPR027417">
    <property type="entry name" value="P-loop_NTPase"/>
</dbReference>
<dbReference type="InterPro" id="IPR003711">
    <property type="entry name" value="CarD-like/TRCF_RID"/>
</dbReference>
<dbReference type="InterPro" id="IPR014001">
    <property type="entry name" value="Helicase_ATP-bd"/>
</dbReference>
<evidence type="ECO:0000256" key="6">
    <source>
        <dbReference type="ARBA" id="ARBA00022806"/>
    </source>
</evidence>
<dbReference type="InterPro" id="IPR036101">
    <property type="entry name" value="CarD-like/TRCF_RID_sf"/>
</dbReference>
<keyword evidence="4 13" id="KW-0227">DNA damage</keyword>
<keyword evidence="2 13" id="KW-0963">Cytoplasm</keyword>
<dbReference type="Gene3D" id="3.90.1150.50">
    <property type="entry name" value="Transcription-repair-coupling factor, D7 domain"/>
    <property type="match status" value="1"/>
</dbReference>
<proteinExistence type="inferred from homology"/>
<dbReference type="FunFam" id="3.30.2060.10:FF:000002">
    <property type="entry name" value="Transcription-repair-coupling factor"/>
    <property type="match status" value="1"/>
</dbReference>
<dbReference type="Pfam" id="PF03461">
    <property type="entry name" value="TRCF"/>
    <property type="match status" value="1"/>
</dbReference>
<dbReference type="AlphaFoldDB" id="A0A9X8JM00"/>
<dbReference type="InterPro" id="IPR005118">
    <property type="entry name" value="TRCF_C"/>
</dbReference>
<evidence type="ECO:0000256" key="8">
    <source>
        <dbReference type="ARBA" id="ARBA00023125"/>
    </source>
</evidence>
<dbReference type="SMART" id="SM00487">
    <property type="entry name" value="DEXDc"/>
    <property type="match status" value="1"/>
</dbReference>
<dbReference type="GO" id="GO:0005524">
    <property type="term" value="F:ATP binding"/>
    <property type="evidence" value="ECO:0007669"/>
    <property type="project" value="UniProtKB-UniRule"/>
</dbReference>
<comment type="function">
    <text evidence="13">Couples transcription and DNA repair by recognizing RNA polymerase (RNAP) stalled at DNA lesions. Mediates ATP-dependent release of RNAP and its truncated transcript from the DNA, and recruitment of nucleotide excision repair machinery to the damaged site.</text>
</comment>
<dbReference type="PROSITE" id="PS51192">
    <property type="entry name" value="HELICASE_ATP_BIND_1"/>
    <property type="match status" value="1"/>
</dbReference>
<dbReference type="Gene3D" id="3.40.50.11180">
    <property type="match status" value="1"/>
</dbReference>
<comment type="caution">
    <text evidence="16">The sequence shown here is derived from an EMBL/GenBank/DDBJ whole genome shotgun (WGS) entry which is preliminary data.</text>
</comment>
<dbReference type="Gene3D" id="3.40.50.300">
    <property type="entry name" value="P-loop containing nucleotide triphosphate hydrolases"/>
    <property type="match status" value="2"/>
</dbReference>
<evidence type="ECO:0000256" key="4">
    <source>
        <dbReference type="ARBA" id="ARBA00022763"/>
    </source>
</evidence>
<dbReference type="Gene3D" id="2.40.10.170">
    <property type="match status" value="1"/>
</dbReference>
<dbReference type="Pfam" id="PF21132">
    <property type="entry name" value="MFD_D3"/>
    <property type="match status" value="1"/>
</dbReference>
<dbReference type="SMART" id="SM01058">
    <property type="entry name" value="CarD_TRCF"/>
    <property type="match status" value="1"/>
</dbReference>
<dbReference type="PROSITE" id="PS51194">
    <property type="entry name" value="HELICASE_CTER"/>
    <property type="match status" value="1"/>
</dbReference>
<dbReference type="EMBL" id="NWTM01000001">
    <property type="protein sequence ID" value="RYC46171.1"/>
    <property type="molecule type" value="Genomic_DNA"/>
</dbReference>
<sequence>MPENYRYSLPPKAGEQRLLGQLTGAACAVECAEIIERHTGLVVLIAPDMQNALRLRDEIQQFTNHHVTTLPDWETLPYDSFSPHQEIISTRLSTLYQLPNMTRGVLILPVNTLMQRVCPHSFLHGHALVLKKGQRLSRDKLRSQLEQAGYRSVDQVMEHGEYATRGALLDLFPMGSEEPYRIDFFDDEIDSLRLFDVDTQRTLNEVPHINLLPAHEFPTDKTAIELFRSQWREQFEVRRDAEHIYQQVSKGVWPAGIEYWQPLFFSEPLPSLFSYFPTNTLIVNTGNIEQSAERFWQDIQQRFESRRVDPMRPLLPSDSLWLRVDSLFSELKAWPRVQLRTDTLPEKAANVNLAYLPLPDLAVQHQQKSPLDALRRFIEQFDGQIVFSVESEGRRETLQELLSRIKLNPKLISTLEQIQERGTYLIIGASEHGFIDTLRQRALICESDLLGERVSRRRQDKRRTINTDTLIRNLAELRPGQPVVHLEHGVGRYVGLTTLEAGGIKAEYLILTYAGEDKLYVPVSSLHLISRYAGGADENAPLHKLGGDAWSRARQKAAERVRDVAAELLDIYAQRAAKSGFAFKHDKTQYQLFCESFPFETTPDQAQAINAVLSDMCQPLAMDRLVCGDVGFGKTEVAMRAAFLAVENHKQVAVLVPTTLLAQQHFDNFRDRFANWPVKIEMISRFRSAREQTQVLEETQEGKVDILIGTHKLLQSDVRWRDLGLLIVDEEHRFGVRHKERIKAMRADVDILTLTATPIPRTLNMAMSGMRDLSIIATPPARRLAVKTFVREYDNLVVREAILRETLRGGQVYYLYNDVENIEKATQRLAELVPEARIAIGHGQMRERELERVMNDFHHQRFNVLVCTTIIETGIDIPSANTIIIERADHFGLAQLHQLRGRVGRSHHQAYAYLLTPNPKAMSTDAQKRLEAIASLEDLGAGFALATHDLEIRGAGELLGDDQSGQMTSVGFSLYMELLESAVDALKAGREPSLEDLINSQTDVELRLPALLPDDFIPDVNTRLSLYKRIASAKTTAELDELKVELIDRFGLLPDASRYLLQIASLRQQAQALGIRRIEGNEKGGFIEFSEQNRVDPSHLIGLLQRDPGTYRLDGPTRLKFTKDLSDRPRRIEFIGSLLENMAQHTLAA</sequence>
<keyword evidence="5 13" id="KW-0378">Hydrolase</keyword>
<comment type="subcellular location">
    <subcellularLocation>
        <location evidence="1 13">Cytoplasm</location>
    </subcellularLocation>
</comment>
<name>A0A9X8JM00_9GAMM</name>
<dbReference type="NCBIfam" id="NF007966">
    <property type="entry name" value="PRK10689.1"/>
    <property type="match status" value="1"/>
</dbReference>
<dbReference type="CDD" id="cd17991">
    <property type="entry name" value="DEXHc_TRCF"/>
    <property type="match status" value="1"/>
</dbReference>